<accession>A0A0A9AP48</accession>
<reference evidence="2" key="1">
    <citation type="submission" date="2014-09" db="EMBL/GenBank/DDBJ databases">
        <authorList>
            <person name="Magalhaes I.L.F."/>
            <person name="Oliveira U."/>
            <person name="Santos F.R."/>
            <person name="Vidigal T.H.D.A."/>
            <person name="Brescovit A.D."/>
            <person name="Santos A.J."/>
        </authorList>
    </citation>
    <scope>NUCLEOTIDE SEQUENCE</scope>
    <source>
        <tissue evidence="2">Shoot tissue taken approximately 20 cm above the soil surface</tissue>
    </source>
</reference>
<dbReference type="AlphaFoldDB" id="A0A0A9AP48"/>
<proteinExistence type="predicted"/>
<sequence length="23" mass="2326">MPRRPCSSSSSSIAHSSSPSSCS</sequence>
<feature type="region of interest" description="Disordered" evidence="1">
    <location>
        <begin position="1"/>
        <end position="23"/>
    </location>
</feature>
<evidence type="ECO:0000256" key="1">
    <source>
        <dbReference type="SAM" id="MobiDB-lite"/>
    </source>
</evidence>
<feature type="compositionally biased region" description="Low complexity" evidence="1">
    <location>
        <begin position="7"/>
        <end position="23"/>
    </location>
</feature>
<reference evidence="2" key="2">
    <citation type="journal article" date="2015" name="Data Brief">
        <title>Shoot transcriptome of the giant reed, Arundo donax.</title>
        <authorList>
            <person name="Barrero R.A."/>
            <person name="Guerrero F.D."/>
            <person name="Moolhuijzen P."/>
            <person name="Goolsby J.A."/>
            <person name="Tidwell J."/>
            <person name="Bellgard S.E."/>
            <person name="Bellgard M.I."/>
        </authorList>
    </citation>
    <scope>NUCLEOTIDE SEQUENCE</scope>
    <source>
        <tissue evidence="2">Shoot tissue taken approximately 20 cm above the soil surface</tissue>
    </source>
</reference>
<dbReference type="EMBL" id="GBRH01246297">
    <property type="protein sequence ID" value="JAD51598.1"/>
    <property type="molecule type" value="Transcribed_RNA"/>
</dbReference>
<organism evidence="2">
    <name type="scientific">Arundo donax</name>
    <name type="common">Giant reed</name>
    <name type="synonym">Donax arundinaceus</name>
    <dbReference type="NCBI Taxonomy" id="35708"/>
    <lineage>
        <taxon>Eukaryota</taxon>
        <taxon>Viridiplantae</taxon>
        <taxon>Streptophyta</taxon>
        <taxon>Embryophyta</taxon>
        <taxon>Tracheophyta</taxon>
        <taxon>Spermatophyta</taxon>
        <taxon>Magnoliopsida</taxon>
        <taxon>Liliopsida</taxon>
        <taxon>Poales</taxon>
        <taxon>Poaceae</taxon>
        <taxon>PACMAD clade</taxon>
        <taxon>Arundinoideae</taxon>
        <taxon>Arundineae</taxon>
        <taxon>Arundo</taxon>
    </lineage>
</organism>
<name>A0A0A9AP48_ARUDO</name>
<evidence type="ECO:0000313" key="2">
    <source>
        <dbReference type="EMBL" id="JAD51598.1"/>
    </source>
</evidence>
<protein>
    <submittedName>
        <fullName evidence="2">Uncharacterized protein</fullName>
    </submittedName>
</protein>